<reference evidence="1 2" key="1">
    <citation type="submission" date="2023-08" db="EMBL/GenBank/DDBJ databases">
        <authorList>
            <person name="Kumar R."/>
        </authorList>
    </citation>
    <scope>NUCLEOTIDE SEQUENCE [LARGE SCALE GENOMIC DNA]</scope>
    <source>
        <strain evidence="1 2">LUR13</strain>
    </source>
</reference>
<keyword evidence="2" id="KW-1185">Reference proteome</keyword>
<protein>
    <submittedName>
        <fullName evidence="1">Uncharacterized protein</fullName>
    </submittedName>
</protein>
<comment type="caution">
    <text evidence="1">The sequence shown here is derived from an EMBL/GenBank/DDBJ whole genome shotgun (WGS) entry which is preliminary data.</text>
</comment>
<dbReference type="RefSeq" id="WP_305935283.1">
    <property type="nucleotide sequence ID" value="NZ_JAVAJI010000001.1"/>
</dbReference>
<gene>
    <name evidence="1" type="ORF">Q8P09_00120</name>
</gene>
<dbReference type="EMBL" id="JAVAJI010000001">
    <property type="protein sequence ID" value="MDP4543490.1"/>
    <property type="molecule type" value="Genomic_DNA"/>
</dbReference>
<proteinExistence type="predicted"/>
<evidence type="ECO:0000313" key="1">
    <source>
        <dbReference type="EMBL" id="MDP4543490.1"/>
    </source>
</evidence>
<dbReference type="Proteomes" id="UP001228171">
    <property type="component" value="Unassembled WGS sequence"/>
</dbReference>
<evidence type="ECO:0000313" key="2">
    <source>
        <dbReference type="Proteomes" id="UP001228171"/>
    </source>
</evidence>
<organism evidence="1 2">
    <name type="scientific">Psychrobacter faecalis</name>
    <dbReference type="NCBI Taxonomy" id="180588"/>
    <lineage>
        <taxon>Bacteria</taxon>
        <taxon>Pseudomonadati</taxon>
        <taxon>Pseudomonadota</taxon>
        <taxon>Gammaproteobacteria</taxon>
        <taxon>Moraxellales</taxon>
        <taxon>Moraxellaceae</taxon>
        <taxon>Psychrobacter</taxon>
    </lineage>
</organism>
<name>A0ABT9HCJ0_9GAMM</name>
<accession>A0ABT9HCJ0</accession>
<sequence length="215" mass="23726">MNNDTKNNNAKNADAKNNKKRIIDNSEDLKAKITESIDDFRLRAELLIANLKEGGDDGYDHSTTTAGEKGLKSGKVSELTVIAPLKEGGAERLKKVLEIAGGNLAGATRVGTLHDLRFVFLDNDTRVLFCTAYDGDWDPYIDDFATKIPELMDILFGSVEGWPGIKDPSVKQFILDHQITAAGWYVGVPHLTIQDIRRQDRIVKGINKALDEAQS</sequence>